<reference evidence="8 9" key="2">
    <citation type="journal article" date="2013" name="PLoS ONE">
        <title>INDIGO - INtegrated Data Warehouse of MIcrobial GenOmes with Examples from the Red Sea Extremophiles.</title>
        <authorList>
            <person name="Alam I."/>
            <person name="Antunes A."/>
            <person name="Kamau A.A."/>
            <person name="Ba Alawi W."/>
            <person name="Kalkatawi M."/>
            <person name="Stingl U."/>
            <person name="Bajic V.B."/>
        </authorList>
    </citation>
    <scope>NUCLEOTIDE SEQUENCE [LARGE SCALE GENOMIC DNA]</scope>
    <source>
        <strain evidence="8 9">E1L3A</strain>
    </source>
</reference>
<dbReference type="InterPro" id="IPR050638">
    <property type="entry name" value="AA-Vitamin_Transporters"/>
</dbReference>
<feature type="domain" description="EamA" evidence="7">
    <location>
        <begin position="173"/>
        <end position="309"/>
    </location>
</feature>
<comment type="caution">
    <text evidence="8">The sequence shown here is derived from an EMBL/GenBank/DDBJ whole genome shotgun (WGS) entry which is preliminary data.</text>
</comment>
<evidence type="ECO:0000256" key="5">
    <source>
        <dbReference type="ARBA" id="ARBA00023136"/>
    </source>
</evidence>
<dbReference type="SUPFAM" id="SSF103481">
    <property type="entry name" value="Multidrug resistance efflux transporter EmrE"/>
    <property type="match status" value="2"/>
</dbReference>
<evidence type="ECO:0000313" key="8">
    <source>
        <dbReference type="EMBL" id="ERJ19119.1"/>
    </source>
</evidence>
<evidence type="ECO:0000313" key="9">
    <source>
        <dbReference type="Proteomes" id="UP000006242"/>
    </source>
</evidence>
<dbReference type="EMBL" id="AFNV02000012">
    <property type="protein sequence ID" value="ERJ19119.1"/>
    <property type="molecule type" value="Genomic_DNA"/>
</dbReference>
<reference evidence="8 9" key="1">
    <citation type="journal article" date="2011" name="J. Bacteriol.">
        <title>Genome sequence of Salinisphaera shabanensis, a gammaproteobacterium from the harsh, variable environment of the brine-seawater interface of the Shaban Deep in the Red Sea.</title>
        <authorList>
            <person name="Antunes A."/>
            <person name="Alam I."/>
            <person name="Bajic V.B."/>
            <person name="Stingl U."/>
        </authorList>
    </citation>
    <scope>NUCLEOTIDE SEQUENCE [LARGE SCALE GENOMIC DNA]</scope>
    <source>
        <strain evidence="8 9">E1L3A</strain>
    </source>
</reference>
<dbReference type="PANTHER" id="PTHR32322">
    <property type="entry name" value="INNER MEMBRANE TRANSPORTER"/>
    <property type="match status" value="1"/>
</dbReference>
<dbReference type="InterPro" id="IPR037185">
    <property type="entry name" value="EmrE-like"/>
</dbReference>
<feature type="transmembrane region" description="Helical" evidence="6">
    <location>
        <begin position="26"/>
        <end position="46"/>
    </location>
</feature>
<feature type="transmembrane region" description="Helical" evidence="6">
    <location>
        <begin position="115"/>
        <end position="132"/>
    </location>
</feature>
<accession>U2FSZ7</accession>
<feature type="transmembrane region" description="Helical" evidence="6">
    <location>
        <begin position="83"/>
        <end position="103"/>
    </location>
</feature>
<evidence type="ECO:0000256" key="6">
    <source>
        <dbReference type="SAM" id="Phobius"/>
    </source>
</evidence>
<protein>
    <submittedName>
        <fullName evidence="8">Membrane protein putative</fullName>
    </submittedName>
</protein>
<dbReference type="eggNOG" id="COG0697">
    <property type="taxonomic scope" value="Bacteria"/>
</dbReference>
<feature type="transmembrane region" description="Helical" evidence="6">
    <location>
        <begin position="292"/>
        <end position="310"/>
    </location>
</feature>
<keyword evidence="9" id="KW-1185">Reference proteome</keyword>
<evidence type="ECO:0000256" key="1">
    <source>
        <dbReference type="ARBA" id="ARBA00004141"/>
    </source>
</evidence>
<feature type="transmembrane region" description="Helical" evidence="6">
    <location>
        <begin position="236"/>
        <end position="258"/>
    </location>
</feature>
<evidence type="ECO:0000256" key="3">
    <source>
        <dbReference type="ARBA" id="ARBA00022692"/>
    </source>
</evidence>
<evidence type="ECO:0000259" key="7">
    <source>
        <dbReference type="Pfam" id="PF00892"/>
    </source>
</evidence>
<gene>
    <name evidence="8" type="ORF">SSPSH_001958</name>
</gene>
<keyword evidence="3 6" id="KW-0812">Transmembrane</keyword>
<proteinExistence type="inferred from homology"/>
<feature type="transmembrane region" description="Helical" evidence="6">
    <location>
        <begin position="52"/>
        <end position="71"/>
    </location>
</feature>
<name>U2FSZ7_9GAMM</name>
<feature type="transmembrane region" description="Helical" evidence="6">
    <location>
        <begin position="204"/>
        <end position="224"/>
    </location>
</feature>
<dbReference type="Proteomes" id="UP000006242">
    <property type="component" value="Unassembled WGS sequence"/>
</dbReference>
<dbReference type="GO" id="GO:0016020">
    <property type="term" value="C:membrane"/>
    <property type="evidence" value="ECO:0007669"/>
    <property type="project" value="UniProtKB-SubCell"/>
</dbReference>
<evidence type="ECO:0000256" key="4">
    <source>
        <dbReference type="ARBA" id="ARBA00022989"/>
    </source>
</evidence>
<comment type="similarity">
    <text evidence="2">Belongs to the EamA transporter family.</text>
</comment>
<dbReference type="AlphaFoldDB" id="U2FSZ7"/>
<dbReference type="InterPro" id="IPR000620">
    <property type="entry name" value="EamA_dom"/>
</dbReference>
<organism evidence="8 9">
    <name type="scientific">Salinisphaera shabanensis E1L3A</name>
    <dbReference type="NCBI Taxonomy" id="1033802"/>
    <lineage>
        <taxon>Bacteria</taxon>
        <taxon>Pseudomonadati</taxon>
        <taxon>Pseudomonadota</taxon>
        <taxon>Gammaproteobacteria</taxon>
        <taxon>Salinisphaerales</taxon>
        <taxon>Salinisphaeraceae</taxon>
        <taxon>Salinisphaera</taxon>
    </lineage>
</organism>
<feature type="transmembrane region" description="Helical" evidence="6">
    <location>
        <begin position="169"/>
        <end position="192"/>
    </location>
</feature>
<dbReference type="STRING" id="1033802.SSPSH_001958"/>
<feature type="transmembrane region" description="Helical" evidence="6">
    <location>
        <begin position="139"/>
        <end position="157"/>
    </location>
</feature>
<evidence type="ECO:0000256" key="2">
    <source>
        <dbReference type="ARBA" id="ARBA00007362"/>
    </source>
</evidence>
<dbReference type="RefSeq" id="WP_006912691.1">
    <property type="nucleotide sequence ID" value="NZ_AFNV02000012.1"/>
</dbReference>
<feature type="domain" description="EamA" evidence="7">
    <location>
        <begin position="24"/>
        <end position="155"/>
    </location>
</feature>
<sequence>MSTGANKLSNTQPAPSRRALDMQGSLLMLVFCLALGLQQVAIKWVAVDIAPIAQIAIRSLLAAVLVIGVAYARGVRLADARAVFWPGVAVGIGFTAEFCFVALGLEYTTASHMSVFLYTAPVFAALGLHFLVPGEQLSLRHWTGIGIAFGGIVLAMAPTGGATDGPDVASLIIGDILGTMAGMGWAATTVVIRTTALSEQRPTLTLSFQLVIAGVSLFALAAALGHIGDIRVTAPVLVSMSFQTFGIAFGVLLLWFALLRRYLASRLGVFSFLSPVFGVLFGALLLGEALTWNFVVGGVAIIAGVIIVSAPTRRTTR</sequence>
<dbReference type="PANTHER" id="PTHR32322:SF2">
    <property type="entry name" value="EAMA DOMAIN-CONTAINING PROTEIN"/>
    <property type="match status" value="1"/>
</dbReference>
<feature type="transmembrane region" description="Helical" evidence="6">
    <location>
        <begin position="267"/>
        <end position="286"/>
    </location>
</feature>
<keyword evidence="4 6" id="KW-1133">Transmembrane helix</keyword>
<keyword evidence="5 6" id="KW-0472">Membrane</keyword>
<comment type="subcellular location">
    <subcellularLocation>
        <location evidence="1">Membrane</location>
        <topology evidence="1">Multi-pass membrane protein</topology>
    </subcellularLocation>
</comment>
<dbReference type="Pfam" id="PF00892">
    <property type="entry name" value="EamA"/>
    <property type="match status" value="2"/>
</dbReference>